<accession>W0F2U5</accession>
<dbReference type="RefSeq" id="WP_008582846.1">
    <property type="nucleotide sequence ID" value="NZ_CP007035.1"/>
</dbReference>
<organism evidence="1 2">
    <name type="scientific">Niabella soli DSM 19437</name>
    <dbReference type="NCBI Taxonomy" id="929713"/>
    <lineage>
        <taxon>Bacteria</taxon>
        <taxon>Pseudomonadati</taxon>
        <taxon>Bacteroidota</taxon>
        <taxon>Chitinophagia</taxon>
        <taxon>Chitinophagales</taxon>
        <taxon>Chitinophagaceae</taxon>
        <taxon>Niabella</taxon>
    </lineage>
</organism>
<sequence length="229" mass="27085">MKLPYRRSFYREGYQLALENAKAISKIAELSAKNGEYGIACSLNILSAEEAIKAVVILLKHSFPKMDSEQFREVFTNHKSKHRLIIAVNIIFKIFIDQILNLYEKDKWRFDFIESLPQEENAKFKAKFSLLYRVILWAKKKKENSENFKNALDWLQQANLKKNKGFYVDVNNNKWHTPKHFTKQDFDNETKYTQTLISNIETFNSLLSPFNLLRHLAILKNFKLFNLKI</sequence>
<reference evidence="1 2" key="1">
    <citation type="submission" date="2013-12" db="EMBL/GenBank/DDBJ databases">
        <authorList>
            <consortium name="DOE Joint Genome Institute"/>
            <person name="Eisen J."/>
            <person name="Huntemann M."/>
            <person name="Han J."/>
            <person name="Chen A."/>
            <person name="Kyrpides N."/>
            <person name="Mavromatis K."/>
            <person name="Markowitz V."/>
            <person name="Palaniappan K."/>
            <person name="Ivanova N."/>
            <person name="Schaumberg A."/>
            <person name="Pati A."/>
            <person name="Liolios K."/>
            <person name="Nordberg H.P."/>
            <person name="Cantor M.N."/>
            <person name="Hua S.X."/>
            <person name="Woyke T."/>
        </authorList>
    </citation>
    <scope>NUCLEOTIDE SEQUENCE [LARGE SCALE GENOMIC DNA]</scope>
    <source>
        <strain evidence="2">DSM 19437</strain>
    </source>
</reference>
<name>W0F2U5_9BACT</name>
<dbReference type="KEGG" id="nso:NIASO_05860"/>
<evidence type="ECO:0000313" key="1">
    <source>
        <dbReference type="EMBL" id="AHF17337.1"/>
    </source>
</evidence>
<gene>
    <name evidence="1" type="ORF">NIASO_05860</name>
</gene>
<dbReference type="EMBL" id="CP007035">
    <property type="protein sequence ID" value="AHF17337.1"/>
    <property type="molecule type" value="Genomic_DNA"/>
</dbReference>
<evidence type="ECO:0000313" key="2">
    <source>
        <dbReference type="Proteomes" id="UP000003586"/>
    </source>
</evidence>
<dbReference type="HOGENOM" id="CLU_1208755_0_0_10"/>
<dbReference type="NCBIfam" id="TIGR04498">
    <property type="entry name" value="AbiV_defense"/>
    <property type="match status" value="1"/>
</dbReference>
<dbReference type="InterPro" id="IPR030987">
    <property type="entry name" value="AbiV"/>
</dbReference>
<dbReference type="Pfam" id="PF18728">
    <property type="entry name" value="HEPN_AbiV"/>
    <property type="match status" value="1"/>
</dbReference>
<proteinExistence type="predicted"/>
<dbReference type="eggNOG" id="ENOG5033NMQ">
    <property type="taxonomic scope" value="Bacteria"/>
</dbReference>
<dbReference type="Proteomes" id="UP000003586">
    <property type="component" value="Chromosome"/>
</dbReference>
<evidence type="ECO:0008006" key="3">
    <source>
        <dbReference type="Google" id="ProtNLM"/>
    </source>
</evidence>
<keyword evidence="2" id="KW-1185">Reference proteome</keyword>
<dbReference type="AlphaFoldDB" id="W0F2U5"/>
<dbReference type="STRING" id="929713.NIASO_05860"/>
<protein>
    <recommendedName>
        <fullName evidence="3">HEPN domain-containing protein</fullName>
    </recommendedName>
</protein>